<dbReference type="EMBL" id="JH600068">
    <property type="protein sequence ID" value="EIG55424.1"/>
    <property type="molecule type" value="Genomic_DNA"/>
</dbReference>
<dbReference type="PANTHER" id="PTHR36849:SF1">
    <property type="entry name" value="CYTOPLASMIC PROTEIN"/>
    <property type="match status" value="1"/>
</dbReference>
<organism evidence="1">
    <name type="scientific">Desulfovibrio sp. U5L</name>
    <dbReference type="NCBI Taxonomy" id="596152"/>
    <lineage>
        <taxon>Bacteria</taxon>
        <taxon>Pseudomonadati</taxon>
        <taxon>Thermodesulfobacteriota</taxon>
        <taxon>Desulfovibrionia</taxon>
        <taxon>Desulfovibrionales</taxon>
        <taxon>Desulfovibrionaceae</taxon>
        <taxon>Desulfovibrio</taxon>
    </lineage>
</organism>
<accession>I2Q6L8</accession>
<dbReference type="PANTHER" id="PTHR36849">
    <property type="entry name" value="CYTOPLASMIC PROTEIN-RELATED"/>
    <property type="match status" value="1"/>
</dbReference>
<name>I2Q6L8_9BACT</name>
<sequence length="116" mass="13592">MVGIKRVYDPPAKDDGKRYLVDRIWPRGLAKEEAALDGWLKDVAPSAALRKWFNHEPGKWEEFKRRYREELASPQLRPLIKKLREETRQERVTLLFAAKDSARNNALCLRDFLVDG</sequence>
<dbReference type="eggNOG" id="COG3189">
    <property type="taxonomic scope" value="Bacteria"/>
</dbReference>
<dbReference type="AlphaFoldDB" id="I2Q6L8"/>
<evidence type="ECO:0008006" key="2">
    <source>
        <dbReference type="Google" id="ProtNLM"/>
    </source>
</evidence>
<dbReference type="Pfam" id="PF22752">
    <property type="entry name" value="DUF488-N3i"/>
    <property type="match status" value="1"/>
</dbReference>
<dbReference type="HOGENOM" id="CLU_137928_0_0_7"/>
<evidence type="ECO:0000313" key="1">
    <source>
        <dbReference type="EMBL" id="EIG55424.1"/>
    </source>
</evidence>
<gene>
    <name evidence="1" type="ORF">DesU5LDRAFT_3809</name>
</gene>
<protein>
    <recommendedName>
        <fullName evidence="2">DUF488 domain-containing protein</fullName>
    </recommendedName>
</protein>
<proteinExistence type="predicted"/>
<dbReference type="InterPro" id="IPR052552">
    <property type="entry name" value="YeaO-like"/>
</dbReference>
<reference evidence="1" key="1">
    <citation type="submission" date="2011-11" db="EMBL/GenBank/DDBJ databases">
        <title>Improved High-Quality Draft sequence of Desulfovibrio sp. U5L.</title>
        <authorList>
            <consortium name="US DOE Joint Genome Institute"/>
            <person name="Lucas S."/>
            <person name="Han J."/>
            <person name="Lapidus A."/>
            <person name="Cheng J.-F."/>
            <person name="Goodwin L."/>
            <person name="Pitluck S."/>
            <person name="Peters L."/>
            <person name="Ovchinnikova G."/>
            <person name="Held B."/>
            <person name="Detter J.C."/>
            <person name="Han C."/>
            <person name="Tapia R."/>
            <person name="Land M."/>
            <person name="Hauser L."/>
            <person name="Kyrpides N."/>
            <person name="Ivanova N."/>
            <person name="Pagani I."/>
            <person name="Gabster J."/>
            <person name="Walker C."/>
            <person name="Stolyar S."/>
            <person name="Stahl D."/>
            <person name="Arkin A."/>
            <person name="Dehal P."/>
            <person name="Hazen T."/>
            <person name="Woyke T."/>
        </authorList>
    </citation>
    <scope>NUCLEOTIDE SEQUENCE [LARGE SCALE GENOMIC DNA]</scope>
    <source>
        <strain evidence="1">U5L</strain>
    </source>
</reference>